<feature type="compositionally biased region" description="Polar residues" evidence="1">
    <location>
        <begin position="91"/>
        <end position="102"/>
    </location>
</feature>
<name>A0ABN8CT97_9STRA</name>
<dbReference type="EMBL" id="CAKLCB010000165">
    <property type="protein sequence ID" value="CAH0516360.1"/>
    <property type="molecule type" value="Genomic_DNA"/>
</dbReference>
<evidence type="ECO:0000313" key="2">
    <source>
        <dbReference type="EMBL" id="CAH0516360.1"/>
    </source>
</evidence>
<evidence type="ECO:0000256" key="1">
    <source>
        <dbReference type="SAM" id="MobiDB-lite"/>
    </source>
</evidence>
<keyword evidence="3" id="KW-1185">Reference proteome</keyword>
<feature type="compositionally biased region" description="Basic and acidic residues" evidence="1">
    <location>
        <begin position="143"/>
        <end position="152"/>
    </location>
</feature>
<dbReference type="Proteomes" id="UP001158986">
    <property type="component" value="Unassembled WGS sequence"/>
</dbReference>
<feature type="region of interest" description="Disordered" evidence="1">
    <location>
        <begin position="208"/>
        <end position="234"/>
    </location>
</feature>
<organism evidence="2 3">
    <name type="scientific">Peronospora belbahrii</name>
    <dbReference type="NCBI Taxonomy" id="622444"/>
    <lineage>
        <taxon>Eukaryota</taxon>
        <taxon>Sar</taxon>
        <taxon>Stramenopiles</taxon>
        <taxon>Oomycota</taxon>
        <taxon>Peronosporomycetes</taxon>
        <taxon>Peronosporales</taxon>
        <taxon>Peronosporaceae</taxon>
        <taxon>Peronospora</taxon>
    </lineage>
</organism>
<feature type="region of interest" description="Disordered" evidence="1">
    <location>
        <begin position="87"/>
        <end position="157"/>
    </location>
</feature>
<sequence length="234" mass="26475">MGQPTKVSLHHSAMLSSSSLHWDGKCRNCRKLMSSCICFQESDSDADPLHTSTSRNVRADASETRPLWNALRKMHRNSTTTQLVVVQPPTSLHQSSVSSQNDRSCRRSEALPPLRAQASVTHSTSNPRHHVYRRSDAQSPQNCRRDTRESRQESSFGLSSLHYKDGIQRGSIINNSYKLKRDVKDVGVMRSMQSRYKIEKHKAVSMSHSKEKFSYGPEEGCTLSDENDGTVWEL</sequence>
<proteinExistence type="predicted"/>
<comment type="caution">
    <text evidence="2">The sequence shown here is derived from an EMBL/GenBank/DDBJ whole genome shotgun (WGS) entry which is preliminary data.</text>
</comment>
<accession>A0ABN8CT97</accession>
<protein>
    <submittedName>
        <fullName evidence="2">Uncharacterized protein</fullName>
    </submittedName>
</protein>
<evidence type="ECO:0000313" key="3">
    <source>
        <dbReference type="Proteomes" id="UP001158986"/>
    </source>
</evidence>
<gene>
    <name evidence="2" type="ORF">PBS001_LOCUS3033</name>
</gene>
<reference evidence="2 3" key="1">
    <citation type="submission" date="2021-11" db="EMBL/GenBank/DDBJ databases">
        <authorList>
            <person name="Islam A."/>
            <person name="Islam S."/>
            <person name="Flora M.S."/>
            <person name="Rahman M."/>
            <person name="Ziaur R.M."/>
            <person name="Epstein J.H."/>
            <person name="Hassan M."/>
            <person name="Klassen M."/>
            <person name="Woodard K."/>
            <person name="Webb A."/>
            <person name="Webby R.J."/>
            <person name="El Zowalaty M.E."/>
        </authorList>
    </citation>
    <scope>NUCLEOTIDE SEQUENCE [LARGE SCALE GENOMIC DNA]</scope>
    <source>
        <strain evidence="2">Pbs1</strain>
    </source>
</reference>